<dbReference type="EMBL" id="ML977602">
    <property type="protein sequence ID" value="KAF1998691.1"/>
    <property type="molecule type" value="Genomic_DNA"/>
</dbReference>
<dbReference type="InterPro" id="IPR027417">
    <property type="entry name" value="P-loop_NTPase"/>
</dbReference>
<dbReference type="GO" id="GO:0019287">
    <property type="term" value="P:isopentenyl diphosphate biosynthetic process, mevalonate pathway"/>
    <property type="evidence" value="ECO:0007669"/>
    <property type="project" value="UniProtKB-UniPathway"/>
</dbReference>
<dbReference type="GO" id="GO:0071949">
    <property type="term" value="F:FAD binding"/>
    <property type="evidence" value="ECO:0007669"/>
    <property type="project" value="InterPro"/>
</dbReference>
<dbReference type="InterPro" id="IPR006094">
    <property type="entry name" value="Oxid_FAD_bind_N"/>
</dbReference>
<dbReference type="Proteomes" id="UP000799779">
    <property type="component" value="Unassembled WGS sequence"/>
</dbReference>
<dbReference type="UniPathway" id="UPA00057">
    <property type="reaction ID" value="UER00099"/>
</dbReference>
<evidence type="ECO:0000313" key="7">
    <source>
        <dbReference type="EMBL" id="KAF1998691.1"/>
    </source>
</evidence>
<gene>
    <name evidence="7" type="ORF">P154DRAFT_602877</name>
</gene>
<dbReference type="SUPFAM" id="SSF53335">
    <property type="entry name" value="S-adenosyl-L-methionine-dependent methyltransferases"/>
    <property type="match status" value="1"/>
</dbReference>
<accession>A0A6A5WEX0</accession>
<dbReference type="InterPro" id="IPR029057">
    <property type="entry name" value="PRTase-like"/>
</dbReference>
<dbReference type="GO" id="GO:0016491">
    <property type="term" value="F:oxidoreductase activity"/>
    <property type="evidence" value="ECO:0007669"/>
    <property type="project" value="UniProtKB-KW"/>
</dbReference>
<dbReference type="Gene3D" id="3.40.462.20">
    <property type="match status" value="1"/>
</dbReference>
<dbReference type="Pfam" id="PF00156">
    <property type="entry name" value="Pribosyltran"/>
    <property type="match status" value="1"/>
</dbReference>
<name>A0A6A5WEX0_9PLEO</name>
<dbReference type="Gene3D" id="3.40.50.2020">
    <property type="match status" value="1"/>
</dbReference>
<dbReference type="PROSITE" id="PS51387">
    <property type="entry name" value="FAD_PCMH"/>
    <property type="match status" value="1"/>
</dbReference>
<dbReference type="GO" id="GO:0006695">
    <property type="term" value="P:cholesterol biosynthetic process"/>
    <property type="evidence" value="ECO:0007669"/>
    <property type="project" value="InterPro"/>
</dbReference>
<dbReference type="InterPro" id="IPR005919">
    <property type="entry name" value="Pmev_kin_anim"/>
</dbReference>
<dbReference type="InterPro" id="IPR000836">
    <property type="entry name" value="PRTase_dom"/>
</dbReference>
<dbReference type="AlphaFoldDB" id="A0A6A5WEX0"/>
<dbReference type="InterPro" id="IPR016169">
    <property type="entry name" value="FAD-bd_PCMH_sub2"/>
</dbReference>
<comment type="similarity">
    <text evidence="1">Belongs to the oxygen-dependent FAD-linked oxidoreductase family.</text>
</comment>
<proteinExistence type="inferred from homology"/>
<keyword evidence="8" id="KW-1185">Reference proteome</keyword>
<keyword evidence="4" id="KW-0560">Oxidoreductase</keyword>
<organism evidence="7 8">
    <name type="scientific">Amniculicola lignicola CBS 123094</name>
    <dbReference type="NCBI Taxonomy" id="1392246"/>
    <lineage>
        <taxon>Eukaryota</taxon>
        <taxon>Fungi</taxon>
        <taxon>Dikarya</taxon>
        <taxon>Ascomycota</taxon>
        <taxon>Pezizomycotina</taxon>
        <taxon>Dothideomycetes</taxon>
        <taxon>Pleosporomycetidae</taxon>
        <taxon>Pleosporales</taxon>
        <taxon>Amniculicolaceae</taxon>
        <taxon>Amniculicola</taxon>
    </lineage>
</organism>
<evidence type="ECO:0000256" key="4">
    <source>
        <dbReference type="ARBA" id="ARBA00023002"/>
    </source>
</evidence>
<protein>
    <recommendedName>
        <fullName evidence="6">FAD-binding PCMH-type domain-containing protein</fullName>
    </recommendedName>
</protein>
<dbReference type="Gene3D" id="3.40.50.300">
    <property type="entry name" value="P-loop containing nucleotide triphosphate hydrolases"/>
    <property type="match status" value="1"/>
</dbReference>
<dbReference type="OrthoDB" id="363185at2759"/>
<evidence type="ECO:0000259" key="6">
    <source>
        <dbReference type="PROSITE" id="PS51387"/>
    </source>
</evidence>
<feature type="region of interest" description="Disordered" evidence="5">
    <location>
        <begin position="899"/>
        <end position="918"/>
    </location>
</feature>
<dbReference type="SUPFAM" id="SSF53271">
    <property type="entry name" value="PRTase-like"/>
    <property type="match status" value="1"/>
</dbReference>
<sequence>MTNLDGLKDALRKVAEESHQKKPLSDTNYSNGFDIFVQEQNVVGYNDFIIPHLVQILTSLFESRTQISVLEIGPGPRSILGQLPAGLRRKVRKYTAFEPNKLFATKLEDLSGHEPDGEKSSLPFPNLESPPNIHSLPFNLEINTASKLDIAPLNHDQRFDLVLFCHSMYGMKPKHRYIEQALEMLSEGGLVGVFHRQGNLHIDRLVCHRTASFPGVVRVCDDNQVLDGFASFIAGFELHNVDETIRMDWRKVCRDLACYDDPNYLSFSSPEVMMTFNQHATALPELTAHVPLVNENRVVKNWEAQLHHPSAIVRPTEILHVQLCGRWASKYGFKLTVIGGGHGSQCLQSNVVAVDMGAFDQIHILMPESNKTQEALEEPRSLVVVEAGCKTGDIITTTMAAGLTVPLGSRPSVGAGLWLQGGIGHLTRLHGLACDAIVGAIVVSVDSGEVLCVGQVPSQYQPSNAVRPNNEFEILWAIKGAGPNVGIIVSVTFKSFVAPTYSVRNWVLPVRDEIEGQSVLKSFDTVVARRLPRSSSIDSFLYRDVGQLHIGITLFEVSSPGLSLPVPTIKDVNLDMIKGPYESKTVDGVGLFGTEMYISGMHGGHGGGKTSSFKRCLFLKNIGEANIAARLTAAIKSSPSQSYLHLLHGGGAVRDLAADDTAFGCRDWDFACVITGVWPRNKNGTMSERSAVDWVYSVARDLLPVSTGAYGADLGPDPRDEELAKRAFGSNGPRLASLKHSLDPHNILTFTCPLPKAASKPKLIILVTGLEGVGKDHTAQDWASVFVENNITACVMSISDVTKRQYAAATGADLNLLIKDRVYKEQHRPALSEFFQEQVRNRPRLPEEHFENAVDNAGDSAVLFITGMRDKAPITGFSHLVPGSRVVEVHVQCSEEMRSFRRKTHRGEQDRNNRGGSTMTPLEYQPALFFDNNLNGSEAAKRFATDFLLPFCHEDLHILAGMVPLKLGFPSAGTKFRHVLGIAQQPGGLALCTSLLRSRFVGDWATVGAIVSCEAGGFVFASSLASAINIPLVLVRKSGKLPPPTVSVVRQRSYISSLKPDASPSLHFEMERDGIPVGASVVVVDDVLSTGETLCAVLQLLHEAGVESGQVTVMVVAEFPLHRGRILLQKCGFARVHVQSLLVFGGA</sequence>
<dbReference type="InterPro" id="IPR036318">
    <property type="entry name" value="FAD-bd_PCMH-like_sf"/>
</dbReference>
<evidence type="ECO:0000256" key="3">
    <source>
        <dbReference type="ARBA" id="ARBA00022827"/>
    </source>
</evidence>
<dbReference type="SUPFAM" id="SSF56176">
    <property type="entry name" value="FAD-binding/transporter-associated domain-like"/>
    <property type="match status" value="1"/>
</dbReference>
<dbReference type="PANTHER" id="PTHR42973:SF25">
    <property type="entry name" value="PHOSPHOMEVALONATE KINASE"/>
    <property type="match status" value="1"/>
</dbReference>
<dbReference type="InterPro" id="IPR029063">
    <property type="entry name" value="SAM-dependent_MTases_sf"/>
</dbReference>
<evidence type="ECO:0000256" key="2">
    <source>
        <dbReference type="ARBA" id="ARBA00022630"/>
    </source>
</evidence>
<evidence type="ECO:0000256" key="1">
    <source>
        <dbReference type="ARBA" id="ARBA00005466"/>
    </source>
</evidence>
<dbReference type="Pfam" id="PF01565">
    <property type="entry name" value="FAD_binding_4"/>
    <property type="match status" value="1"/>
</dbReference>
<dbReference type="Pfam" id="PF04275">
    <property type="entry name" value="P-mevalo_kinase"/>
    <property type="match status" value="1"/>
</dbReference>
<dbReference type="Gene3D" id="3.40.50.150">
    <property type="entry name" value="Vaccinia Virus protein VP39"/>
    <property type="match status" value="1"/>
</dbReference>
<dbReference type="PANTHER" id="PTHR42973">
    <property type="entry name" value="BINDING OXIDOREDUCTASE, PUTATIVE (AFU_ORTHOLOGUE AFUA_1G17690)-RELATED"/>
    <property type="match status" value="1"/>
</dbReference>
<dbReference type="GO" id="GO:0004631">
    <property type="term" value="F:phosphomevalonate kinase activity"/>
    <property type="evidence" value="ECO:0007669"/>
    <property type="project" value="InterPro"/>
</dbReference>
<dbReference type="GO" id="GO:0005737">
    <property type="term" value="C:cytoplasm"/>
    <property type="evidence" value="ECO:0007669"/>
    <property type="project" value="InterPro"/>
</dbReference>
<dbReference type="InterPro" id="IPR050416">
    <property type="entry name" value="FAD-linked_Oxidoreductase"/>
</dbReference>
<dbReference type="InterPro" id="IPR016166">
    <property type="entry name" value="FAD-bd_PCMH"/>
</dbReference>
<evidence type="ECO:0000256" key="5">
    <source>
        <dbReference type="SAM" id="MobiDB-lite"/>
    </source>
</evidence>
<feature type="domain" description="FAD-binding PCMH-type" evidence="6">
    <location>
        <begin position="305"/>
        <end position="498"/>
    </location>
</feature>
<keyword evidence="3" id="KW-0274">FAD</keyword>
<reference evidence="7" key="1">
    <citation type="journal article" date="2020" name="Stud. Mycol.">
        <title>101 Dothideomycetes genomes: a test case for predicting lifestyles and emergence of pathogens.</title>
        <authorList>
            <person name="Haridas S."/>
            <person name="Albert R."/>
            <person name="Binder M."/>
            <person name="Bloem J."/>
            <person name="Labutti K."/>
            <person name="Salamov A."/>
            <person name="Andreopoulos B."/>
            <person name="Baker S."/>
            <person name="Barry K."/>
            <person name="Bills G."/>
            <person name="Bluhm B."/>
            <person name="Cannon C."/>
            <person name="Castanera R."/>
            <person name="Culley D."/>
            <person name="Daum C."/>
            <person name="Ezra D."/>
            <person name="Gonzalez J."/>
            <person name="Henrissat B."/>
            <person name="Kuo A."/>
            <person name="Liang C."/>
            <person name="Lipzen A."/>
            <person name="Lutzoni F."/>
            <person name="Magnuson J."/>
            <person name="Mondo S."/>
            <person name="Nolan M."/>
            <person name="Ohm R."/>
            <person name="Pangilinan J."/>
            <person name="Park H.-J."/>
            <person name="Ramirez L."/>
            <person name="Alfaro M."/>
            <person name="Sun H."/>
            <person name="Tritt A."/>
            <person name="Yoshinaga Y."/>
            <person name="Zwiers L.-H."/>
            <person name="Turgeon B."/>
            <person name="Goodwin S."/>
            <person name="Spatafora J."/>
            <person name="Crous P."/>
            <person name="Grigoriev I."/>
        </authorList>
    </citation>
    <scope>NUCLEOTIDE SEQUENCE</scope>
    <source>
        <strain evidence="7">CBS 123094</strain>
    </source>
</reference>
<dbReference type="Gene3D" id="3.30.465.10">
    <property type="match status" value="1"/>
</dbReference>
<dbReference type="CDD" id="cd06223">
    <property type="entry name" value="PRTases_typeI"/>
    <property type="match status" value="1"/>
</dbReference>
<evidence type="ECO:0000313" key="8">
    <source>
        <dbReference type="Proteomes" id="UP000799779"/>
    </source>
</evidence>
<keyword evidence="2" id="KW-0285">Flavoprotein</keyword>